<dbReference type="EnsemblPlants" id="TuG1812G0500005397.01.T03">
    <property type="protein sequence ID" value="TuG1812G0500005397.01.T03"/>
    <property type="gene ID" value="TuG1812G0500005397.01"/>
</dbReference>
<sequence>LVVLPVVRGCDLLAVRFACRHLGRRRAVEESYKLWLFEDSSHCLVAQRTRRSHLTILAELVQLTRYGRKVQLIQRHQLGEDSSNNHIMKWAIISDAIYISDDEGKHRHKRQRAKKTRGRAPCSEPCLCERTLTRDCSSPVRLNSYA</sequence>
<reference evidence="1" key="2">
    <citation type="submission" date="2018-03" db="EMBL/GenBank/DDBJ databases">
        <title>The Triticum urartu genome reveals the dynamic nature of wheat genome evolution.</title>
        <authorList>
            <person name="Ling H."/>
            <person name="Ma B."/>
            <person name="Shi X."/>
            <person name="Liu H."/>
            <person name="Dong L."/>
            <person name="Sun H."/>
            <person name="Cao Y."/>
            <person name="Gao Q."/>
            <person name="Zheng S."/>
            <person name="Li Y."/>
            <person name="Yu Y."/>
            <person name="Du H."/>
            <person name="Qi M."/>
            <person name="Li Y."/>
            <person name="Yu H."/>
            <person name="Cui Y."/>
            <person name="Wang N."/>
            <person name="Chen C."/>
            <person name="Wu H."/>
            <person name="Zhao Y."/>
            <person name="Zhang J."/>
            <person name="Li Y."/>
            <person name="Zhou W."/>
            <person name="Zhang B."/>
            <person name="Hu W."/>
            <person name="Eijk M."/>
            <person name="Tang J."/>
            <person name="Witsenboer H."/>
            <person name="Zhao S."/>
            <person name="Li Z."/>
            <person name="Zhang A."/>
            <person name="Wang D."/>
            <person name="Liang C."/>
        </authorList>
    </citation>
    <scope>NUCLEOTIDE SEQUENCE [LARGE SCALE GENOMIC DNA]</scope>
    <source>
        <strain evidence="1">cv. G1812</strain>
    </source>
</reference>
<reference evidence="2" key="1">
    <citation type="journal article" date="2013" name="Nature">
        <title>Draft genome of the wheat A-genome progenitor Triticum urartu.</title>
        <authorList>
            <person name="Ling H.Q."/>
            <person name="Zhao S."/>
            <person name="Liu D."/>
            <person name="Wang J."/>
            <person name="Sun H."/>
            <person name="Zhang C."/>
            <person name="Fan H."/>
            <person name="Li D."/>
            <person name="Dong L."/>
            <person name="Tao Y."/>
            <person name="Gao C."/>
            <person name="Wu H."/>
            <person name="Li Y."/>
            <person name="Cui Y."/>
            <person name="Guo X."/>
            <person name="Zheng S."/>
            <person name="Wang B."/>
            <person name="Yu K."/>
            <person name="Liang Q."/>
            <person name="Yang W."/>
            <person name="Lou X."/>
            <person name="Chen J."/>
            <person name="Feng M."/>
            <person name="Jian J."/>
            <person name="Zhang X."/>
            <person name="Luo G."/>
            <person name="Jiang Y."/>
            <person name="Liu J."/>
            <person name="Wang Z."/>
            <person name="Sha Y."/>
            <person name="Zhang B."/>
            <person name="Wu H."/>
            <person name="Tang D."/>
            <person name="Shen Q."/>
            <person name="Xue P."/>
            <person name="Zou S."/>
            <person name="Wang X."/>
            <person name="Liu X."/>
            <person name="Wang F."/>
            <person name="Yang Y."/>
            <person name="An X."/>
            <person name="Dong Z."/>
            <person name="Zhang K."/>
            <person name="Zhang X."/>
            <person name="Luo M.C."/>
            <person name="Dvorak J."/>
            <person name="Tong Y."/>
            <person name="Wang J."/>
            <person name="Yang H."/>
            <person name="Li Z."/>
            <person name="Wang D."/>
            <person name="Zhang A."/>
            <person name="Wang J."/>
        </authorList>
    </citation>
    <scope>NUCLEOTIDE SEQUENCE</scope>
    <source>
        <strain evidence="2">cv. G1812</strain>
    </source>
</reference>
<dbReference type="AlphaFoldDB" id="A0A8R7QLZ4"/>
<accession>A0A8R7QLZ4</accession>
<protein>
    <submittedName>
        <fullName evidence="1">Uncharacterized protein</fullName>
    </submittedName>
</protein>
<name>A0A8R7QLZ4_TRIUA</name>
<organism evidence="1 2">
    <name type="scientific">Triticum urartu</name>
    <name type="common">Red wild einkorn</name>
    <name type="synonym">Crithodium urartu</name>
    <dbReference type="NCBI Taxonomy" id="4572"/>
    <lineage>
        <taxon>Eukaryota</taxon>
        <taxon>Viridiplantae</taxon>
        <taxon>Streptophyta</taxon>
        <taxon>Embryophyta</taxon>
        <taxon>Tracheophyta</taxon>
        <taxon>Spermatophyta</taxon>
        <taxon>Magnoliopsida</taxon>
        <taxon>Liliopsida</taxon>
        <taxon>Poales</taxon>
        <taxon>Poaceae</taxon>
        <taxon>BOP clade</taxon>
        <taxon>Pooideae</taxon>
        <taxon>Triticodae</taxon>
        <taxon>Triticeae</taxon>
        <taxon>Triticinae</taxon>
        <taxon>Triticum</taxon>
    </lineage>
</organism>
<evidence type="ECO:0000313" key="1">
    <source>
        <dbReference type="EnsemblPlants" id="TuG1812G0500005397.01.T03"/>
    </source>
</evidence>
<dbReference type="Gramene" id="TuG1812G0500005397.01.T03">
    <property type="protein sequence ID" value="TuG1812G0500005397.01.T03"/>
    <property type="gene ID" value="TuG1812G0500005397.01"/>
</dbReference>
<keyword evidence="2" id="KW-1185">Reference proteome</keyword>
<evidence type="ECO:0000313" key="2">
    <source>
        <dbReference type="Proteomes" id="UP000015106"/>
    </source>
</evidence>
<dbReference type="Proteomes" id="UP000015106">
    <property type="component" value="Chromosome 5"/>
</dbReference>
<reference evidence="1" key="3">
    <citation type="submission" date="2022-06" db="UniProtKB">
        <authorList>
            <consortium name="EnsemblPlants"/>
        </authorList>
    </citation>
    <scope>IDENTIFICATION</scope>
</reference>
<proteinExistence type="predicted"/>